<sequence length="54" mass="5759">MPQENDNTYKMLFSYPRMVSDLLTGFVRKESVSHLVPSGLSAAQTCAGAGSGAH</sequence>
<evidence type="ECO:0000313" key="1">
    <source>
        <dbReference type="EMBL" id="BBE10956.1"/>
    </source>
</evidence>
<dbReference type="EMBL" id="AP017372">
    <property type="protein sequence ID" value="BBE10956.1"/>
    <property type="molecule type" value="Genomic_DNA"/>
</dbReference>
<evidence type="ECO:0000313" key="2">
    <source>
        <dbReference type="Proteomes" id="UP000218890"/>
    </source>
</evidence>
<proteinExistence type="predicted"/>
<organism evidence="1 2">
    <name type="scientific">Halorhodospira halochloris</name>
    <name type="common">Ectothiorhodospira halochloris</name>
    <dbReference type="NCBI Taxonomy" id="1052"/>
    <lineage>
        <taxon>Bacteria</taxon>
        <taxon>Pseudomonadati</taxon>
        <taxon>Pseudomonadota</taxon>
        <taxon>Gammaproteobacteria</taxon>
        <taxon>Chromatiales</taxon>
        <taxon>Ectothiorhodospiraceae</taxon>
        <taxon>Halorhodospira</taxon>
    </lineage>
</organism>
<reference evidence="1" key="1">
    <citation type="submission" date="2016-02" db="EMBL/GenBank/DDBJ databases">
        <title>Halorhodospira halochloris DSM-1059 complete genome, version 2.</title>
        <authorList>
            <person name="Tsukatani Y."/>
        </authorList>
    </citation>
    <scope>NUCLEOTIDE SEQUENCE</scope>
    <source>
        <strain evidence="1">DSM 1059</strain>
    </source>
</reference>
<dbReference type="KEGG" id="hhk:HH1059_03240"/>
<protein>
    <submittedName>
        <fullName evidence="1">Uncharacterized protein</fullName>
    </submittedName>
</protein>
<name>A0A2Z6EZC4_HALHR</name>
<keyword evidence="2" id="KW-1185">Reference proteome</keyword>
<gene>
    <name evidence="1" type="ORF">HH1059_03240</name>
</gene>
<accession>A0A2Z6EZC4</accession>
<dbReference type="AlphaFoldDB" id="A0A2Z6EZC4"/>
<dbReference type="Proteomes" id="UP000218890">
    <property type="component" value="Chromosome"/>
</dbReference>